<dbReference type="OrthoDB" id="207081at2759"/>
<dbReference type="SUPFAM" id="SSF52540">
    <property type="entry name" value="P-loop containing nucleoside triphosphate hydrolases"/>
    <property type="match status" value="1"/>
</dbReference>
<feature type="compositionally biased region" description="Basic and acidic residues" evidence="1">
    <location>
        <begin position="479"/>
        <end position="494"/>
    </location>
</feature>
<dbReference type="InterPro" id="IPR027417">
    <property type="entry name" value="P-loop_NTPase"/>
</dbReference>
<proteinExistence type="predicted"/>
<reference evidence="3" key="1">
    <citation type="submission" date="2015-09" db="EMBL/GenBank/DDBJ databases">
        <authorList>
            <consortium name="Pathogen Informatics"/>
        </authorList>
    </citation>
    <scope>NUCLEOTIDE SEQUENCE [LARGE SCALE GENOMIC DNA]</scope>
    <source>
        <strain evidence="3">Lake Konstanz</strain>
    </source>
</reference>
<dbReference type="GO" id="GO:0005829">
    <property type="term" value="C:cytosol"/>
    <property type="evidence" value="ECO:0007669"/>
    <property type="project" value="TreeGrafter"/>
</dbReference>
<organism evidence="2 3">
    <name type="scientific">Bodo saltans</name>
    <name type="common">Flagellated protozoan</name>
    <dbReference type="NCBI Taxonomy" id="75058"/>
    <lineage>
        <taxon>Eukaryota</taxon>
        <taxon>Discoba</taxon>
        <taxon>Euglenozoa</taxon>
        <taxon>Kinetoplastea</taxon>
        <taxon>Metakinetoplastina</taxon>
        <taxon>Eubodonida</taxon>
        <taxon>Bodonidae</taxon>
        <taxon>Bodo</taxon>
    </lineage>
</organism>
<dbReference type="Gene3D" id="3.40.50.300">
    <property type="entry name" value="P-loop containing nucleotide triphosphate hydrolases"/>
    <property type="match status" value="1"/>
</dbReference>
<feature type="region of interest" description="Disordered" evidence="1">
    <location>
        <begin position="535"/>
        <end position="573"/>
    </location>
</feature>
<keyword evidence="3" id="KW-1185">Reference proteome</keyword>
<feature type="region of interest" description="Disordered" evidence="1">
    <location>
        <begin position="175"/>
        <end position="199"/>
    </location>
</feature>
<feature type="compositionally biased region" description="Polar residues" evidence="1">
    <location>
        <begin position="179"/>
        <end position="188"/>
    </location>
</feature>
<dbReference type="GO" id="GO:0005634">
    <property type="term" value="C:nucleus"/>
    <property type="evidence" value="ECO:0007669"/>
    <property type="project" value="TreeGrafter"/>
</dbReference>
<feature type="region of interest" description="Disordered" evidence="1">
    <location>
        <begin position="412"/>
        <end position="508"/>
    </location>
</feature>
<dbReference type="VEuPathDB" id="TriTrypDB:BSAL_57615"/>
<feature type="compositionally biased region" description="Low complexity" evidence="1">
    <location>
        <begin position="498"/>
        <end position="508"/>
    </location>
</feature>
<evidence type="ECO:0000313" key="3">
    <source>
        <dbReference type="Proteomes" id="UP000051952"/>
    </source>
</evidence>
<sequence>MLRDMLSYVGLQGLVGDEEGPSILDGRQITSSSGAQDNGNSSSGAPFTSSSFSSCGRSVSCAPPHIQKLLQQHQARGGPSIRLVIRGARRTGKSSLLSRMQGGGSEKWSSTYYPTQAIQPGVFLWRPRQVSVAAQPTSTSMEADGAAPLPTRGQSSSSAGLCETRVELWDVVDRGTPNPVLSSSNSDPKTAGERCQQHSLQHLTSSAASVMMPTDASTIDVYRGAHGVVFLYDATSRDTFDHVLEALPRVPRHLPIAVCGNFWDLVHEDKERLEVDEKDVEKLLKLVAHRAVTPLFASFLAAANRSNQSTGGGAHHSLPPPPALSSFVVDPVHIQLSVKDGFGLTPLHRFTGVCAAFAKAVELDASIQHAYGRVASAAEDLNALNEDQKYEEFLQWKADAEERKQKQYLMFEENQRRRQQQQHDTTGRDEELQISSSPLPDSDEDNRSTTRSKKSQPQSLRSAGRAKRGSAAAAAAVRQAEREGGVAQSKDNRATNKPQLQSQSQPATSASASASAVTLASMTFGDAIAPSFFDGADFDEPPRPLSSAPDNNNKSRNRKHSSSDDDDEDHNSLRTNEHVVAATTTTTSGATAPPLKAVNARIAATAVRMATNERKARIMEQLAAQNIDVACSTVSPPTANGVVGKRNGSSNASFPSTSTSLSPQQIIDATIVSALTQSFEDNFAAAAAAAAVENDVPSGDEQVGVAVDVVIERTRYERNSGGEVAAQSAGRGSGYGSHS</sequence>
<dbReference type="GO" id="GO:0005525">
    <property type="term" value="F:GTP binding"/>
    <property type="evidence" value="ECO:0007669"/>
    <property type="project" value="InterPro"/>
</dbReference>
<feature type="region of interest" description="Disordered" evidence="1">
    <location>
        <begin position="19"/>
        <end position="49"/>
    </location>
</feature>
<evidence type="ECO:0000256" key="1">
    <source>
        <dbReference type="SAM" id="MobiDB-lite"/>
    </source>
</evidence>
<accession>A0A0S4INT2</accession>
<dbReference type="PANTHER" id="PTHR14932:SF1">
    <property type="entry name" value="RAB-LIKE PROTEIN 6"/>
    <property type="match status" value="1"/>
</dbReference>
<feature type="compositionally biased region" description="Low complexity" evidence="1">
    <location>
        <begin position="469"/>
        <end position="478"/>
    </location>
</feature>
<feature type="compositionally biased region" description="Polar residues" evidence="1">
    <location>
        <begin position="28"/>
        <end position="40"/>
    </location>
</feature>
<evidence type="ECO:0000313" key="2">
    <source>
        <dbReference type="EMBL" id="CUE94914.1"/>
    </source>
</evidence>
<dbReference type="EMBL" id="CYKH01000218">
    <property type="protein sequence ID" value="CUE94914.1"/>
    <property type="molecule type" value="Genomic_DNA"/>
</dbReference>
<dbReference type="Proteomes" id="UP000051952">
    <property type="component" value="Unassembled WGS sequence"/>
</dbReference>
<feature type="region of interest" description="Disordered" evidence="1">
    <location>
        <begin position="135"/>
        <end position="157"/>
    </location>
</feature>
<gene>
    <name evidence="2" type="ORF">BSAL_57615</name>
</gene>
<protein>
    <submittedName>
        <fullName evidence="2">GTP-binding protein (Parf), putative</fullName>
    </submittedName>
</protein>
<feature type="region of interest" description="Disordered" evidence="1">
    <location>
        <begin position="718"/>
        <end position="739"/>
    </location>
</feature>
<name>A0A0S4INT2_BODSA</name>
<dbReference type="AlphaFoldDB" id="A0A0S4INT2"/>
<dbReference type="InterPro" id="IPR040385">
    <property type="entry name" value="RABL6"/>
</dbReference>
<dbReference type="PANTHER" id="PTHR14932">
    <property type="entry name" value="RAS GTPASE-RELATED"/>
    <property type="match status" value="1"/>
</dbReference>